<gene>
    <name evidence="3" type="ORF">ZIOFF_071588</name>
</gene>
<evidence type="ECO:0000256" key="1">
    <source>
        <dbReference type="SAM" id="MobiDB-lite"/>
    </source>
</evidence>
<dbReference type="PROSITE" id="PS50020">
    <property type="entry name" value="WW_DOMAIN_2"/>
    <property type="match status" value="1"/>
</dbReference>
<evidence type="ECO:0000313" key="3">
    <source>
        <dbReference type="EMBL" id="KAG6470515.1"/>
    </source>
</evidence>
<evidence type="ECO:0000259" key="2">
    <source>
        <dbReference type="PROSITE" id="PS50020"/>
    </source>
</evidence>
<dbReference type="OrthoDB" id="1930512at2759"/>
<dbReference type="PANTHER" id="PTHR14791:SF29">
    <property type="entry name" value="PROTEIN KIBRA"/>
    <property type="match status" value="1"/>
</dbReference>
<dbReference type="InterPro" id="IPR001202">
    <property type="entry name" value="WW_dom"/>
</dbReference>
<proteinExistence type="predicted"/>
<feature type="region of interest" description="Disordered" evidence="1">
    <location>
        <begin position="21"/>
        <end position="40"/>
    </location>
</feature>
<comment type="caution">
    <text evidence="3">The sequence shown here is derived from an EMBL/GenBank/DDBJ whole genome shotgun (WGS) entry which is preliminary data.</text>
</comment>
<name>A0A8J5C1E5_ZINOF</name>
<feature type="domain" description="WW" evidence="2">
    <location>
        <begin position="62"/>
        <end position="96"/>
    </location>
</feature>
<sequence>MSAAPNIEMIAASLRSCDLGKKTGGEAGSPSPVMSSSPPGSHLLEVSDESAGEVRVELISETALPCPWEQCLDMRTGEVYYINWETGTRIATDPRTTAVYCYQSGKAHVSSSNDSCTGVGNGDGYESCVDTANSSCVSSLSSSSPSDSSVTGESGRGQVLVAAGCRSCFMYFMVPKSVDACPKCCSSLLHLGRGGSV</sequence>
<dbReference type="PANTHER" id="PTHR14791">
    <property type="entry name" value="BOMB/KIRA PROTEINS"/>
    <property type="match status" value="1"/>
</dbReference>
<feature type="compositionally biased region" description="Low complexity" evidence="1">
    <location>
        <begin position="29"/>
        <end position="40"/>
    </location>
</feature>
<dbReference type="AlphaFoldDB" id="A0A8J5C1E5"/>
<organism evidence="3 4">
    <name type="scientific">Zingiber officinale</name>
    <name type="common">Ginger</name>
    <name type="synonym">Amomum zingiber</name>
    <dbReference type="NCBI Taxonomy" id="94328"/>
    <lineage>
        <taxon>Eukaryota</taxon>
        <taxon>Viridiplantae</taxon>
        <taxon>Streptophyta</taxon>
        <taxon>Embryophyta</taxon>
        <taxon>Tracheophyta</taxon>
        <taxon>Spermatophyta</taxon>
        <taxon>Magnoliopsida</taxon>
        <taxon>Liliopsida</taxon>
        <taxon>Zingiberales</taxon>
        <taxon>Zingiberaceae</taxon>
        <taxon>Zingiber</taxon>
    </lineage>
</organism>
<dbReference type="InterPro" id="IPR051105">
    <property type="entry name" value="WWC/KIBRA_Hippo_Reg"/>
</dbReference>
<dbReference type="Proteomes" id="UP000734854">
    <property type="component" value="Unassembled WGS sequence"/>
</dbReference>
<protein>
    <recommendedName>
        <fullName evidence="2">WW domain-containing protein</fullName>
    </recommendedName>
</protein>
<keyword evidence="4" id="KW-1185">Reference proteome</keyword>
<accession>A0A8J5C1E5</accession>
<evidence type="ECO:0000313" key="4">
    <source>
        <dbReference type="Proteomes" id="UP000734854"/>
    </source>
</evidence>
<dbReference type="EMBL" id="JACMSC010000021">
    <property type="protein sequence ID" value="KAG6470515.1"/>
    <property type="molecule type" value="Genomic_DNA"/>
</dbReference>
<reference evidence="3 4" key="1">
    <citation type="submission" date="2020-08" db="EMBL/GenBank/DDBJ databases">
        <title>Plant Genome Project.</title>
        <authorList>
            <person name="Zhang R.-G."/>
        </authorList>
    </citation>
    <scope>NUCLEOTIDE SEQUENCE [LARGE SCALE GENOMIC DNA]</scope>
    <source>
        <tissue evidence="3">Rhizome</tissue>
    </source>
</reference>